<name>A0ABY4VG49_9GAMM</name>
<dbReference type="PROSITE" id="PS51819">
    <property type="entry name" value="VOC"/>
    <property type="match status" value="1"/>
</dbReference>
<evidence type="ECO:0000313" key="3">
    <source>
        <dbReference type="Proteomes" id="UP001055658"/>
    </source>
</evidence>
<dbReference type="Gene3D" id="3.10.180.10">
    <property type="entry name" value="2,3-Dihydroxybiphenyl 1,2-Dioxygenase, domain 1"/>
    <property type="match status" value="1"/>
</dbReference>
<dbReference type="Pfam" id="PF00903">
    <property type="entry name" value="Glyoxalase"/>
    <property type="match status" value="1"/>
</dbReference>
<dbReference type="RefSeq" id="WP_252085629.1">
    <property type="nucleotide sequence ID" value="NZ_CP092418.1"/>
</dbReference>
<proteinExistence type="predicted"/>
<organism evidence="2 3">
    <name type="scientific">Microbulbifer variabilis</name>
    <dbReference type="NCBI Taxonomy" id="266805"/>
    <lineage>
        <taxon>Bacteria</taxon>
        <taxon>Pseudomonadati</taxon>
        <taxon>Pseudomonadota</taxon>
        <taxon>Gammaproteobacteria</taxon>
        <taxon>Cellvibrionales</taxon>
        <taxon>Microbulbiferaceae</taxon>
        <taxon>Microbulbifer</taxon>
    </lineage>
</organism>
<reference evidence="2" key="1">
    <citation type="submission" date="2022-02" db="EMBL/GenBank/DDBJ databases">
        <title>Coral-associated bacteria.</title>
        <authorList>
            <person name="Tang K."/>
            <person name="Wang X."/>
        </authorList>
    </citation>
    <scope>NUCLEOTIDE SEQUENCE</scope>
    <source>
        <strain evidence="2">SCSIO 43006</strain>
    </source>
</reference>
<sequence>MLDIKPFHLSFVVPDLEKAREFYVNLLGCTVGRDTGEWIDVIFYGHQITIHQEKDGMVAKPIDHFGPLLEKKQWSEVLALLKDSSIPFVLEPLVRGEDSENEAGKFVVKDPAGNLLEFKYYNNFQAL</sequence>
<feature type="domain" description="VOC" evidence="1">
    <location>
        <begin position="5"/>
        <end position="121"/>
    </location>
</feature>
<dbReference type="InterPro" id="IPR029068">
    <property type="entry name" value="Glyas_Bleomycin-R_OHBP_Dase"/>
</dbReference>
<accession>A0ABY4VG49</accession>
<keyword evidence="3" id="KW-1185">Reference proteome</keyword>
<dbReference type="PANTHER" id="PTHR39434:SF1">
    <property type="entry name" value="VOC DOMAIN-CONTAINING PROTEIN"/>
    <property type="match status" value="1"/>
</dbReference>
<dbReference type="InterPro" id="IPR004360">
    <property type="entry name" value="Glyas_Fos-R_dOase_dom"/>
</dbReference>
<evidence type="ECO:0000259" key="1">
    <source>
        <dbReference type="PROSITE" id="PS51819"/>
    </source>
</evidence>
<dbReference type="PANTHER" id="PTHR39434">
    <property type="match status" value="1"/>
</dbReference>
<dbReference type="InterPro" id="IPR037523">
    <property type="entry name" value="VOC_core"/>
</dbReference>
<protein>
    <recommendedName>
        <fullName evidence="1">VOC domain-containing protein</fullName>
    </recommendedName>
</protein>
<dbReference type="SUPFAM" id="SSF54593">
    <property type="entry name" value="Glyoxalase/Bleomycin resistance protein/Dihydroxybiphenyl dioxygenase"/>
    <property type="match status" value="1"/>
</dbReference>
<evidence type="ECO:0000313" key="2">
    <source>
        <dbReference type="EMBL" id="USD23283.1"/>
    </source>
</evidence>
<dbReference type="EMBL" id="CP092418">
    <property type="protein sequence ID" value="USD23283.1"/>
    <property type="molecule type" value="Genomic_DNA"/>
</dbReference>
<dbReference type="Proteomes" id="UP001055658">
    <property type="component" value="Chromosome"/>
</dbReference>
<gene>
    <name evidence="2" type="ORF">MJO52_09130</name>
</gene>